<evidence type="ECO:0000256" key="1">
    <source>
        <dbReference type="SAM" id="MobiDB-lite"/>
    </source>
</evidence>
<organism evidence="2 3">
    <name type="scientific">Mortierella hygrophila</name>
    <dbReference type="NCBI Taxonomy" id="979708"/>
    <lineage>
        <taxon>Eukaryota</taxon>
        <taxon>Fungi</taxon>
        <taxon>Fungi incertae sedis</taxon>
        <taxon>Mucoromycota</taxon>
        <taxon>Mortierellomycotina</taxon>
        <taxon>Mortierellomycetes</taxon>
        <taxon>Mortierellales</taxon>
        <taxon>Mortierellaceae</taxon>
        <taxon>Mortierella</taxon>
    </lineage>
</organism>
<dbReference type="Proteomes" id="UP000723463">
    <property type="component" value="Unassembled WGS sequence"/>
</dbReference>
<sequence>MYIEASFNIAKKDMKELQSSASFNGVSKLLYGAGIMRNKPVLTGNYKSYLMKEMRETPMMWQEMHHNLEEDSDEEDSDEILSLVDESESTENEEELETDKEDF</sequence>
<reference evidence="2" key="1">
    <citation type="journal article" date="2020" name="Fungal Divers.">
        <title>Resolving the Mortierellaceae phylogeny through synthesis of multi-gene phylogenetics and phylogenomics.</title>
        <authorList>
            <person name="Vandepol N."/>
            <person name="Liber J."/>
            <person name="Desiro A."/>
            <person name="Na H."/>
            <person name="Kennedy M."/>
            <person name="Barry K."/>
            <person name="Grigoriev I.V."/>
            <person name="Miller A.N."/>
            <person name="O'Donnell K."/>
            <person name="Stajich J.E."/>
            <person name="Bonito G."/>
        </authorList>
    </citation>
    <scope>NUCLEOTIDE SEQUENCE</scope>
    <source>
        <strain evidence="2">NRRL 2591</strain>
    </source>
</reference>
<evidence type="ECO:0000313" key="3">
    <source>
        <dbReference type="Proteomes" id="UP000723463"/>
    </source>
</evidence>
<gene>
    <name evidence="2" type="ORF">EC957_002843</name>
</gene>
<protein>
    <submittedName>
        <fullName evidence="2">Uncharacterized protein</fullName>
    </submittedName>
</protein>
<accession>A0A9P6FF10</accession>
<evidence type="ECO:0000313" key="2">
    <source>
        <dbReference type="EMBL" id="KAF9549778.1"/>
    </source>
</evidence>
<dbReference type="EMBL" id="JAAAXW010000016">
    <property type="protein sequence ID" value="KAF9549778.1"/>
    <property type="molecule type" value="Genomic_DNA"/>
</dbReference>
<feature type="compositionally biased region" description="Acidic residues" evidence="1">
    <location>
        <begin position="70"/>
        <end position="103"/>
    </location>
</feature>
<feature type="region of interest" description="Disordered" evidence="1">
    <location>
        <begin position="65"/>
        <end position="103"/>
    </location>
</feature>
<keyword evidence="3" id="KW-1185">Reference proteome</keyword>
<name>A0A9P6FF10_9FUNG</name>
<comment type="caution">
    <text evidence="2">The sequence shown here is derived from an EMBL/GenBank/DDBJ whole genome shotgun (WGS) entry which is preliminary data.</text>
</comment>
<proteinExistence type="predicted"/>
<dbReference type="AlphaFoldDB" id="A0A9P6FF10"/>